<dbReference type="InterPro" id="IPR050103">
    <property type="entry name" value="Class-III_PLP-dep_AT"/>
</dbReference>
<evidence type="ECO:0000256" key="6">
    <source>
        <dbReference type="RuleBase" id="RU003560"/>
    </source>
</evidence>
<reference evidence="7 8" key="1">
    <citation type="submission" date="2018-03" db="EMBL/GenBank/DDBJ databases">
        <title>Diversity of phytobeneficial traits revealed by whole-genome analysis of worldwide-isolated phenazine-producing Pseudomonas spp.</title>
        <authorList>
            <person name="Biessy A."/>
            <person name="Novinscak A."/>
            <person name="Blom J."/>
            <person name="Leger G."/>
            <person name="Thomashow L.S."/>
            <person name="Cazorla F.M."/>
            <person name="Josic D."/>
            <person name="Filion M."/>
        </authorList>
    </citation>
    <scope>NUCLEOTIDE SEQUENCE [LARGE SCALE GENOMIC DNA]</scope>
    <source>
        <strain evidence="7 8">B25</strain>
    </source>
</reference>
<evidence type="ECO:0000313" key="8">
    <source>
        <dbReference type="Proteomes" id="UP000268048"/>
    </source>
</evidence>
<name>A0A3G7TJJ0_9PSED</name>
<evidence type="ECO:0000256" key="3">
    <source>
        <dbReference type="ARBA" id="ARBA00022576"/>
    </source>
</evidence>
<dbReference type="GO" id="GO:0042802">
    <property type="term" value="F:identical protein binding"/>
    <property type="evidence" value="ECO:0007669"/>
    <property type="project" value="TreeGrafter"/>
</dbReference>
<dbReference type="InterPro" id="IPR049704">
    <property type="entry name" value="Aminotrans_3_PPA_site"/>
</dbReference>
<evidence type="ECO:0000256" key="2">
    <source>
        <dbReference type="ARBA" id="ARBA00008954"/>
    </source>
</evidence>
<accession>A0A3G7TJJ0</accession>
<evidence type="ECO:0000256" key="1">
    <source>
        <dbReference type="ARBA" id="ARBA00001933"/>
    </source>
</evidence>
<dbReference type="EC" id="2.6.1.19" evidence="7"/>
<proteinExistence type="inferred from homology"/>
<comment type="cofactor">
    <cofactor evidence="1">
        <name>pyridoxal 5'-phosphate</name>
        <dbReference type="ChEBI" id="CHEBI:597326"/>
    </cofactor>
</comment>
<dbReference type="Gene3D" id="3.90.1150.10">
    <property type="entry name" value="Aspartate Aminotransferase, domain 1"/>
    <property type="match status" value="1"/>
</dbReference>
<protein>
    <submittedName>
        <fullName evidence="7">Gamma-aminobutyrate:alpha-ketoglutarate aminotransferase</fullName>
        <ecNumber evidence="7">2.6.1.19</ecNumber>
    </submittedName>
</protein>
<keyword evidence="4 7" id="KW-0808">Transferase</keyword>
<comment type="similarity">
    <text evidence="2 6">Belongs to the class-III pyridoxal-phosphate-dependent aminotransferase family.</text>
</comment>
<sequence length="425" mass="45423">MTNKDLLTRRDRALPRGAATSHPVFVQRAEGSELWDVEGQHYVDFASGIAVNNTGNLHPKVVEAIQHQLTQYAHIGFPVVSCEPYVQLCERLNVLAPIENAKSVLFTTGAEATENAVKVARFHTGRQGVVTFTGSFHGRTQLALAMTGKVLPLRSGVTPSQAGIFQVPFPIPHHGTSEEESLRALDHLFRASIAPDQVAAIVIEPVQGEGGFYQASKPFLQRLRTICDQYGICLVVDEVQSGFGRTGKFFAVEHADIEPDLICVGKAMGGGLPLAGLIGRAEVIDGPPPGFLGGTFAGNPLACAAANAVLDVIESEQLLQRATQIGERIQAFLADLKNSSDSTVLPIGDIRALGAMVAFEIVTERGSNTPDAEATKRVATTARELGLLLLPCGYYGNTIRVSTPLNINDDILEIGLSRLALAMKA</sequence>
<dbReference type="InterPro" id="IPR015422">
    <property type="entry name" value="PyrdxlP-dep_Trfase_small"/>
</dbReference>
<keyword evidence="3 7" id="KW-0032">Aminotransferase</keyword>
<dbReference type="InterPro" id="IPR004632">
    <property type="entry name" value="4NH2But_aminotransferase_bac"/>
</dbReference>
<dbReference type="Gene3D" id="3.40.640.10">
    <property type="entry name" value="Type I PLP-dependent aspartate aminotransferase-like (Major domain)"/>
    <property type="match status" value="1"/>
</dbReference>
<dbReference type="Proteomes" id="UP000268048">
    <property type="component" value="Chromosome"/>
</dbReference>
<dbReference type="InterPro" id="IPR015421">
    <property type="entry name" value="PyrdxlP-dep_Trfase_major"/>
</dbReference>
<dbReference type="InterPro" id="IPR015424">
    <property type="entry name" value="PyrdxlP-dep_Trfase"/>
</dbReference>
<keyword evidence="5 6" id="KW-0663">Pyridoxal phosphate</keyword>
<dbReference type="PIRSF" id="PIRSF000521">
    <property type="entry name" value="Transaminase_4ab_Lys_Orn"/>
    <property type="match status" value="1"/>
</dbReference>
<dbReference type="AlphaFoldDB" id="A0A3G7TJJ0"/>
<dbReference type="EMBL" id="CP027753">
    <property type="protein sequence ID" value="AZE47244.1"/>
    <property type="molecule type" value="Genomic_DNA"/>
</dbReference>
<dbReference type="GO" id="GO:0030170">
    <property type="term" value="F:pyridoxal phosphate binding"/>
    <property type="evidence" value="ECO:0007669"/>
    <property type="project" value="InterPro"/>
</dbReference>
<dbReference type="NCBIfam" id="TIGR00700">
    <property type="entry name" value="GABAtrnsam"/>
    <property type="match status" value="1"/>
</dbReference>
<dbReference type="GO" id="GO:0034386">
    <property type="term" value="F:4-aminobutyrate:2-oxoglutarate transaminase activity"/>
    <property type="evidence" value="ECO:0007669"/>
    <property type="project" value="UniProtKB-EC"/>
</dbReference>
<dbReference type="PANTHER" id="PTHR11986:SF58">
    <property type="entry name" value="LEUCINE_METHIONINE RACEMASE"/>
    <property type="match status" value="1"/>
</dbReference>
<dbReference type="CDD" id="cd00610">
    <property type="entry name" value="OAT_like"/>
    <property type="match status" value="1"/>
</dbReference>
<dbReference type="InterPro" id="IPR005814">
    <property type="entry name" value="Aminotrans_3"/>
</dbReference>
<organism evidence="7 8">
    <name type="scientific">Pseudomonas chlororaphis</name>
    <dbReference type="NCBI Taxonomy" id="587753"/>
    <lineage>
        <taxon>Bacteria</taxon>
        <taxon>Pseudomonadati</taxon>
        <taxon>Pseudomonadota</taxon>
        <taxon>Gammaproteobacteria</taxon>
        <taxon>Pseudomonadales</taxon>
        <taxon>Pseudomonadaceae</taxon>
        <taxon>Pseudomonas</taxon>
    </lineage>
</organism>
<evidence type="ECO:0000313" key="7">
    <source>
        <dbReference type="EMBL" id="AZE47244.1"/>
    </source>
</evidence>
<dbReference type="PANTHER" id="PTHR11986">
    <property type="entry name" value="AMINOTRANSFERASE CLASS III"/>
    <property type="match status" value="1"/>
</dbReference>
<evidence type="ECO:0000256" key="5">
    <source>
        <dbReference type="ARBA" id="ARBA00022898"/>
    </source>
</evidence>
<dbReference type="Pfam" id="PF00202">
    <property type="entry name" value="Aminotran_3"/>
    <property type="match status" value="1"/>
</dbReference>
<dbReference type="PROSITE" id="PS00600">
    <property type="entry name" value="AA_TRANSFER_CLASS_3"/>
    <property type="match status" value="1"/>
</dbReference>
<gene>
    <name evidence="7" type="ORF">C4K04_1554</name>
</gene>
<dbReference type="FunFam" id="3.40.640.10:FF:000013">
    <property type="entry name" value="4-aminobutyrate aminotransferase"/>
    <property type="match status" value="1"/>
</dbReference>
<dbReference type="SUPFAM" id="SSF53383">
    <property type="entry name" value="PLP-dependent transferases"/>
    <property type="match status" value="1"/>
</dbReference>
<evidence type="ECO:0000256" key="4">
    <source>
        <dbReference type="ARBA" id="ARBA00022679"/>
    </source>
</evidence>
<dbReference type="GO" id="GO:0009448">
    <property type="term" value="P:gamma-aminobutyric acid metabolic process"/>
    <property type="evidence" value="ECO:0007669"/>
    <property type="project" value="InterPro"/>
</dbReference>